<reference evidence="3 4" key="1">
    <citation type="submission" date="2018-06" db="EMBL/GenBank/DDBJ databases">
        <title>Genomic Encyclopedia of Type Strains, Phase III (KMG-III): the genomes of soil and plant-associated and newly described type strains.</title>
        <authorList>
            <person name="Whitman W."/>
        </authorList>
    </citation>
    <scope>NUCLEOTIDE SEQUENCE [LARGE SCALE GENOMIC DNA]</scope>
    <source>
        <strain evidence="3 4">CGMCC 1.12398</strain>
    </source>
</reference>
<dbReference type="PANTHER" id="PTHR14741:SF32">
    <property type="entry name" value="TRIMETHYLGUANOSINE SYNTHASE"/>
    <property type="match status" value="1"/>
</dbReference>
<proteinExistence type="predicted"/>
<dbReference type="InterPro" id="IPR041497">
    <property type="entry name" value="Thump-like"/>
</dbReference>
<evidence type="ECO:0000313" key="3">
    <source>
        <dbReference type="EMBL" id="RAK21767.1"/>
    </source>
</evidence>
<dbReference type="Gene3D" id="1.10.10.1110">
    <property type="entry name" value="Methyltransferase PG1098, N-terminal domain"/>
    <property type="match status" value="1"/>
</dbReference>
<evidence type="ECO:0000259" key="1">
    <source>
        <dbReference type="Pfam" id="PF18096"/>
    </source>
</evidence>
<dbReference type="Proteomes" id="UP000249620">
    <property type="component" value="Unassembled WGS sequence"/>
</dbReference>
<dbReference type="InterPro" id="IPR029063">
    <property type="entry name" value="SAM-dependent_MTases_sf"/>
</dbReference>
<dbReference type="PANTHER" id="PTHR14741">
    <property type="entry name" value="S-ADENOSYLMETHIONINE-DEPENDENT METHYLTRANSFERASE RELATED"/>
    <property type="match status" value="1"/>
</dbReference>
<comment type="caution">
    <text evidence="3">The sequence shown here is derived from an EMBL/GenBank/DDBJ whole genome shotgun (WGS) entry which is preliminary data.</text>
</comment>
<organism evidence="3 4">
    <name type="scientific">Flavobacterium aquaticum</name>
    <dbReference type="NCBI Taxonomy" id="1236486"/>
    <lineage>
        <taxon>Bacteria</taxon>
        <taxon>Pseudomonadati</taxon>
        <taxon>Bacteroidota</taxon>
        <taxon>Flavobacteriia</taxon>
        <taxon>Flavobacteriales</taxon>
        <taxon>Flavobacteriaceae</taxon>
        <taxon>Flavobacterium</taxon>
    </lineage>
</organism>
<evidence type="ECO:0000259" key="2">
    <source>
        <dbReference type="Pfam" id="PF22013"/>
    </source>
</evidence>
<gene>
    <name evidence="3" type="ORF">B0I03_105203</name>
</gene>
<feature type="domain" description="PG-1098 ferredoxin-like" evidence="2">
    <location>
        <begin position="278"/>
        <end position="320"/>
    </location>
</feature>
<keyword evidence="4" id="KW-1185">Reference proteome</keyword>
<evidence type="ECO:0000313" key="4">
    <source>
        <dbReference type="Proteomes" id="UP000249620"/>
    </source>
</evidence>
<keyword evidence="3" id="KW-0808">Transferase</keyword>
<dbReference type="Gene3D" id="3.40.50.150">
    <property type="entry name" value="Vaccinia Virus protein VP39"/>
    <property type="match status" value="1"/>
</dbReference>
<dbReference type="OrthoDB" id="1000417at2"/>
<dbReference type="Pfam" id="PF22013">
    <property type="entry name" value="PG_1098_Fer"/>
    <property type="match status" value="1"/>
</dbReference>
<sequence length="392" mass="44693">MNLESLLQTEIQDFINQNLNSDSSKLALKKNPFPEVNYSVLINQIIAKKKAKDKLPTWFSAENIIYPEKISIEQTSSETTAKYKASLVSGENLIDCTGGFGIDDYFFSKQFLSVIHCELNADLSQIVKHNFEVLKSTNIECYQGDSTQILEQLNQKFDCIYIDPSRRNDAKGKVFMLADCLPNVVELQDFYYQFTDTILIKTAPILDLHAGLLELKNVAEIHIVAVDNEVKELLWKIEKNFDASPEIIAVNLEKEKQVITKIESTKSYFASFSLPKKYLYEPNASLMKSGGFEAVSELFAVGKLHQHSHLYTSDELIDFPGRKFQIDAIIPFQKKEISQFIQGKKMNVSTRNFPIKPEEIKKKYKITDGGTVFAFFTTNMNNEKIILLCTKL</sequence>
<feature type="domain" description="THUMP-like" evidence="1">
    <location>
        <begin position="321"/>
        <end position="391"/>
    </location>
</feature>
<dbReference type="SUPFAM" id="SSF53335">
    <property type="entry name" value="S-adenosyl-L-methionine-dependent methyltransferases"/>
    <property type="match status" value="1"/>
</dbReference>
<dbReference type="GO" id="GO:0008168">
    <property type="term" value="F:methyltransferase activity"/>
    <property type="evidence" value="ECO:0007669"/>
    <property type="project" value="UniProtKB-KW"/>
</dbReference>
<accession>A0A327YNC9</accession>
<keyword evidence="3" id="KW-0489">Methyltransferase</keyword>
<dbReference type="CDD" id="cd02440">
    <property type="entry name" value="AdoMet_MTases"/>
    <property type="match status" value="1"/>
</dbReference>
<dbReference type="AlphaFoldDB" id="A0A327YNC9"/>
<dbReference type="RefSeq" id="WP_111567206.1">
    <property type="nucleotide sequence ID" value="NZ_QLMI01000005.1"/>
</dbReference>
<dbReference type="Pfam" id="PF18096">
    <property type="entry name" value="Thump_like"/>
    <property type="match status" value="1"/>
</dbReference>
<dbReference type="GO" id="GO:0032259">
    <property type="term" value="P:methylation"/>
    <property type="evidence" value="ECO:0007669"/>
    <property type="project" value="UniProtKB-KW"/>
</dbReference>
<dbReference type="InterPro" id="IPR054168">
    <property type="entry name" value="PG_1098_Fer"/>
</dbReference>
<protein>
    <submittedName>
        <fullName evidence="3">Putative methyltransferase</fullName>
    </submittedName>
</protein>
<name>A0A327YNC9_9FLAO</name>
<dbReference type="EMBL" id="QLMI01000005">
    <property type="protein sequence ID" value="RAK21767.1"/>
    <property type="molecule type" value="Genomic_DNA"/>
</dbReference>